<protein>
    <submittedName>
        <fullName evidence="9">Type VII secretion protein EccE</fullName>
    </submittedName>
</protein>
<name>A0ABU7LKK4_9NOCA</name>
<gene>
    <name evidence="9" type="primary">eccE</name>
    <name evidence="9" type="ORF">Q7514_31655</name>
</gene>
<evidence type="ECO:0000256" key="3">
    <source>
        <dbReference type="ARBA" id="ARBA00022475"/>
    </source>
</evidence>
<keyword evidence="4 7" id="KW-0812">Transmembrane</keyword>
<evidence type="ECO:0000256" key="2">
    <source>
        <dbReference type="ARBA" id="ARBA00007759"/>
    </source>
</evidence>
<evidence type="ECO:0000256" key="7">
    <source>
        <dbReference type="SAM" id="Phobius"/>
    </source>
</evidence>
<dbReference type="Pfam" id="PF11203">
    <property type="entry name" value="EccE"/>
    <property type="match status" value="1"/>
</dbReference>
<comment type="similarity">
    <text evidence="2">Belongs to the EccE family.</text>
</comment>
<evidence type="ECO:0000313" key="9">
    <source>
        <dbReference type="EMBL" id="MEE2062089.1"/>
    </source>
</evidence>
<evidence type="ECO:0000313" key="10">
    <source>
        <dbReference type="Proteomes" id="UP001336020"/>
    </source>
</evidence>
<comment type="caution">
    <text evidence="9">The sequence shown here is derived from an EMBL/GenBank/DDBJ whole genome shotgun (WGS) entry which is preliminary data.</text>
</comment>
<keyword evidence="3" id="KW-1003">Cell membrane</keyword>
<evidence type="ECO:0000256" key="1">
    <source>
        <dbReference type="ARBA" id="ARBA00004236"/>
    </source>
</evidence>
<comment type="subcellular location">
    <subcellularLocation>
        <location evidence="1">Cell membrane</location>
    </subcellularLocation>
</comment>
<feature type="transmembrane region" description="Helical" evidence="7">
    <location>
        <begin position="21"/>
        <end position="41"/>
    </location>
</feature>
<proteinExistence type="inferred from homology"/>
<keyword evidence="6 7" id="KW-0472">Membrane</keyword>
<dbReference type="InterPro" id="IPR021368">
    <property type="entry name" value="T7SS_EccE"/>
</dbReference>
<evidence type="ECO:0000256" key="6">
    <source>
        <dbReference type="ARBA" id="ARBA00023136"/>
    </source>
</evidence>
<reference evidence="9 10" key="1">
    <citation type="submission" date="2023-07" db="EMBL/GenBank/DDBJ databases">
        <authorList>
            <person name="Girao M."/>
            <person name="Carvalho M.F."/>
        </authorList>
    </citation>
    <scope>NUCLEOTIDE SEQUENCE [LARGE SCALE GENOMIC DNA]</scope>
    <source>
        <strain evidence="9 10">YIM65754</strain>
    </source>
</reference>
<organism evidence="9 10">
    <name type="scientific">Rhodococcus artemisiae</name>
    <dbReference type="NCBI Taxonomy" id="714159"/>
    <lineage>
        <taxon>Bacteria</taxon>
        <taxon>Bacillati</taxon>
        <taxon>Actinomycetota</taxon>
        <taxon>Actinomycetes</taxon>
        <taxon>Mycobacteriales</taxon>
        <taxon>Nocardiaceae</taxon>
        <taxon>Rhodococcus</taxon>
    </lineage>
</organism>
<dbReference type="EMBL" id="JAUTXY010000027">
    <property type="protein sequence ID" value="MEE2062089.1"/>
    <property type="molecule type" value="Genomic_DNA"/>
</dbReference>
<dbReference type="RefSeq" id="WP_330137188.1">
    <property type="nucleotide sequence ID" value="NZ_JAUTXY010000027.1"/>
</dbReference>
<dbReference type="InterPro" id="IPR050051">
    <property type="entry name" value="EccE_dom"/>
</dbReference>
<keyword evidence="10" id="KW-1185">Reference proteome</keyword>
<evidence type="ECO:0000259" key="8">
    <source>
        <dbReference type="Pfam" id="PF11203"/>
    </source>
</evidence>
<accession>A0ABU7LKK4</accession>
<evidence type="ECO:0000256" key="5">
    <source>
        <dbReference type="ARBA" id="ARBA00022989"/>
    </source>
</evidence>
<feature type="domain" description="Type VII secretion system protein EccE" evidence="8">
    <location>
        <begin position="184"/>
        <end position="274"/>
    </location>
</feature>
<dbReference type="NCBIfam" id="TIGR03923">
    <property type="entry name" value="T7SS_EccE"/>
    <property type="match status" value="1"/>
</dbReference>
<evidence type="ECO:0000256" key="4">
    <source>
        <dbReference type="ARBA" id="ARBA00022692"/>
    </source>
</evidence>
<dbReference type="Proteomes" id="UP001336020">
    <property type="component" value="Unassembled WGS sequence"/>
</dbReference>
<keyword evidence="5 7" id="KW-1133">Transmembrane helix</keyword>
<sequence>MDRTVSEVVRERSVVQERPRLVSRLVVAQCAALSVWIAVAATGSPSWVAPTAAAVAGVLVLIRIRGRDAIEVAIALLRHSFPRAHAPAEIRDTAQSDDRPVGLRWDGTCVTAVVEVLAPVGVITRLGRDRADSSQTLPLGALSDCLRRHDVTLDGIDVVVHGRRVLDATPAGQVYAQLVGPLPAAATRTVWLALRLDAATCPDAVERRGGGTEGATRTITASARRVVRALGDSGCTARILTATEIRSAADRVTFGADPLAAERSWRYVRLPVGYSTGAVLDPRRLDASTLTHIWTHPSLSSTVTVRIRPGSLGSTRVGGLVRYATRTLDGPVTSGARTVHGCEREALLASLPYATTGLEGITDLRSVSRDHLDGLALPVAGCGQLIGADESGRAIAVRLTGPGVRSVHVAGELYLAQQIVFRAVAIGARVAIHTDRADAWRPLLNSAASPDRLRIAGEHPDDREFDTLVFDGVRPSRRPHTGAIHVHAHPDQWPRERPTVALEQPNGSGERVVLTTHGKRMTLTLVTIAAESAHIGRPRIPESVPSR</sequence>